<sequence length="10" mass="1082">MFISTDKAVA</sequence>
<dbReference type="EMBL" id="AKRT01000357">
    <property type="protein sequence ID" value="EIR16423.1"/>
    <property type="molecule type" value="Genomic_DNA"/>
</dbReference>
<feature type="non-terminal residue" evidence="1">
    <location>
        <position position="10"/>
    </location>
</feature>
<protein>
    <submittedName>
        <fullName evidence="1">Uncharacterized protein</fullName>
    </submittedName>
</protein>
<dbReference type="Proteomes" id="UP000003231">
    <property type="component" value="Unassembled WGS sequence"/>
</dbReference>
<evidence type="ECO:0000313" key="2">
    <source>
        <dbReference type="Proteomes" id="UP000003231"/>
    </source>
</evidence>
<name>A0AB72ZIB7_YERPE</name>
<gene>
    <name evidence="1" type="ORF">YPPY08_3172</name>
</gene>
<reference evidence="1 2" key="1">
    <citation type="submission" date="2012-05" db="EMBL/GenBank/DDBJ databases">
        <title>Genome sequence of Yersinia Pestis PY-08.</title>
        <authorList>
            <person name="Santana-Cruz I."/>
            <person name="Sengamalay N."/>
            <person name="McCracken C."/>
            <person name="Daugherty S.C."/>
            <person name="Maroo A."/>
            <person name="Vara P.G."/>
            <person name="Tallon L.J."/>
            <person name="Sadzewicz L."/>
            <person name="Vinetz J.M."/>
            <person name="Cespedes Zambrano M.J."/>
            <person name="Fraser-Liggett C.M."/>
            <person name="Tettelin H."/>
        </authorList>
    </citation>
    <scope>NUCLEOTIDE SEQUENCE [LARGE SCALE GENOMIC DNA]</scope>
    <source>
        <strain evidence="1 2">PY-08</strain>
    </source>
</reference>
<accession>A0AB72ZIB7</accession>
<organism evidence="1 2">
    <name type="scientific">Yersinia pestis PY-08</name>
    <dbReference type="NCBI Taxonomy" id="992134"/>
    <lineage>
        <taxon>Bacteria</taxon>
        <taxon>Pseudomonadati</taxon>
        <taxon>Pseudomonadota</taxon>
        <taxon>Gammaproteobacteria</taxon>
        <taxon>Enterobacterales</taxon>
        <taxon>Yersiniaceae</taxon>
        <taxon>Yersinia</taxon>
    </lineage>
</organism>
<evidence type="ECO:0000313" key="1">
    <source>
        <dbReference type="EMBL" id="EIR16423.1"/>
    </source>
</evidence>
<proteinExistence type="predicted"/>
<comment type="caution">
    <text evidence="1">The sequence shown here is derived from an EMBL/GenBank/DDBJ whole genome shotgun (WGS) entry which is preliminary data.</text>
</comment>